<evidence type="ECO:0000313" key="1">
    <source>
        <dbReference type="EMBL" id="MEQ2277625.1"/>
    </source>
</evidence>
<keyword evidence="2" id="KW-1185">Reference proteome</keyword>
<reference evidence="1 2" key="1">
    <citation type="submission" date="2021-06" db="EMBL/GenBank/DDBJ databases">
        <authorList>
            <person name="Palmer J.M."/>
        </authorList>
    </citation>
    <scope>NUCLEOTIDE SEQUENCE [LARGE SCALE GENOMIC DNA]</scope>
    <source>
        <strain evidence="1 2">XR_2019</strain>
        <tissue evidence="1">Muscle</tissue>
    </source>
</reference>
<proteinExistence type="predicted"/>
<dbReference type="EMBL" id="JAHRIM010092066">
    <property type="protein sequence ID" value="MEQ2277625.1"/>
    <property type="molecule type" value="Genomic_DNA"/>
</dbReference>
<gene>
    <name evidence="1" type="ORF">XENORESO_005474</name>
</gene>
<organism evidence="1 2">
    <name type="scientific">Xenotaenia resolanae</name>
    <dbReference type="NCBI Taxonomy" id="208358"/>
    <lineage>
        <taxon>Eukaryota</taxon>
        <taxon>Metazoa</taxon>
        <taxon>Chordata</taxon>
        <taxon>Craniata</taxon>
        <taxon>Vertebrata</taxon>
        <taxon>Euteleostomi</taxon>
        <taxon>Actinopterygii</taxon>
        <taxon>Neopterygii</taxon>
        <taxon>Teleostei</taxon>
        <taxon>Neoteleostei</taxon>
        <taxon>Acanthomorphata</taxon>
        <taxon>Ovalentaria</taxon>
        <taxon>Atherinomorphae</taxon>
        <taxon>Cyprinodontiformes</taxon>
        <taxon>Goodeidae</taxon>
        <taxon>Xenotaenia</taxon>
    </lineage>
</organism>
<comment type="caution">
    <text evidence="1">The sequence shown here is derived from an EMBL/GenBank/DDBJ whole genome shotgun (WGS) entry which is preliminary data.</text>
</comment>
<accession>A0ABV0X8D0</accession>
<evidence type="ECO:0000313" key="2">
    <source>
        <dbReference type="Proteomes" id="UP001444071"/>
    </source>
</evidence>
<feature type="non-terminal residue" evidence="1">
    <location>
        <position position="1"/>
    </location>
</feature>
<feature type="non-terminal residue" evidence="1">
    <location>
        <position position="55"/>
    </location>
</feature>
<sequence length="55" mass="6443">WMQRRAFLCGSLVSFGSETTRNLRTPLPELRSLICIRSSSRFRIKGRKLTRRTTT</sequence>
<protein>
    <submittedName>
        <fullName evidence="1">Uncharacterized protein</fullName>
    </submittedName>
</protein>
<name>A0ABV0X8D0_9TELE</name>
<dbReference type="Proteomes" id="UP001444071">
    <property type="component" value="Unassembled WGS sequence"/>
</dbReference>